<gene>
    <name evidence="1" type="ORF">U2F49_28600</name>
</gene>
<evidence type="ECO:0000313" key="1">
    <source>
        <dbReference type="EMBL" id="MDZ5480110.1"/>
    </source>
</evidence>
<dbReference type="EMBL" id="JAXOTW010000026">
    <property type="protein sequence ID" value="MDZ5480110.1"/>
    <property type="molecule type" value="Genomic_DNA"/>
</dbReference>
<sequence length="146" mass="17567">MEIFNQGEYISDTQLFQLQELMPLKLKKLPVEVCVAKSYEFFEKNNLSPRYEFEVKELLENGGDALYYAGLIVVFEDLILEKCFEGQFYWMFVYLFIHELRHCEQACYFQHRWDIVMSDYDAGYLERLNEKESFNINANLNMYINT</sequence>
<comment type="caution">
    <text evidence="1">The sequence shown here is derived from an EMBL/GenBank/DDBJ whole genome shotgun (WGS) entry which is preliminary data.</text>
</comment>
<reference evidence="1" key="1">
    <citation type="submission" date="2023-12" db="EMBL/GenBank/DDBJ databases">
        <title>Genome sequence of Bacillus thuringiensis strain SS10.</title>
        <authorList>
            <person name="Rouis S."/>
        </authorList>
    </citation>
    <scope>NUCLEOTIDE SEQUENCE</scope>
    <source>
        <strain evidence="1">SS10</strain>
    </source>
</reference>
<evidence type="ECO:0000313" key="2">
    <source>
        <dbReference type="Proteomes" id="UP001292252"/>
    </source>
</evidence>
<name>A0AAW9JN38_BACTU</name>
<evidence type="ECO:0008006" key="3">
    <source>
        <dbReference type="Google" id="ProtNLM"/>
    </source>
</evidence>
<dbReference type="AlphaFoldDB" id="A0AAW9JN38"/>
<protein>
    <recommendedName>
        <fullName evidence="3">DUF3920 family protein</fullName>
    </recommendedName>
</protein>
<dbReference type="Proteomes" id="UP001292252">
    <property type="component" value="Unassembled WGS sequence"/>
</dbReference>
<organism evidence="1 2">
    <name type="scientific">Bacillus thuringiensis</name>
    <dbReference type="NCBI Taxonomy" id="1428"/>
    <lineage>
        <taxon>Bacteria</taxon>
        <taxon>Bacillati</taxon>
        <taxon>Bacillota</taxon>
        <taxon>Bacilli</taxon>
        <taxon>Bacillales</taxon>
        <taxon>Bacillaceae</taxon>
        <taxon>Bacillus</taxon>
        <taxon>Bacillus cereus group</taxon>
    </lineage>
</organism>
<dbReference type="RefSeq" id="WP_322471415.1">
    <property type="nucleotide sequence ID" value="NZ_JAXOTW010000026.1"/>
</dbReference>
<accession>A0AAW9JN38</accession>
<proteinExistence type="predicted"/>